<evidence type="ECO:0000313" key="15">
    <source>
        <dbReference type="EMBL" id="KAK1381133.1"/>
    </source>
</evidence>
<comment type="subcellular location">
    <subcellularLocation>
        <location evidence="1">Nucleus</location>
    </subcellularLocation>
</comment>
<dbReference type="GO" id="GO:0006357">
    <property type="term" value="P:regulation of transcription by RNA polymerase II"/>
    <property type="evidence" value="ECO:0007669"/>
    <property type="project" value="TreeGrafter"/>
</dbReference>
<evidence type="ECO:0000256" key="12">
    <source>
        <dbReference type="SAM" id="Coils"/>
    </source>
</evidence>
<dbReference type="GO" id="GO:0003700">
    <property type="term" value="F:DNA-binding transcription factor activity"/>
    <property type="evidence" value="ECO:0007669"/>
    <property type="project" value="InterPro"/>
</dbReference>
<evidence type="ECO:0000256" key="7">
    <source>
        <dbReference type="ARBA" id="ARBA00023163"/>
    </source>
</evidence>
<dbReference type="Gene3D" id="1.10.10.10">
    <property type="entry name" value="Winged helix-like DNA-binding domain superfamily/Winged helix DNA-binding domain"/>
    <property type="match status" value="1"/>
</dbReference>
<keyword evidence="8" id="KW-0539">Nucleus</keyword>
<dbReference type="GO" id="GO:0034605">
    <property type="term" value="P:cellular response to heat"/>
    <property type="evidence" value="ECO:0007669"/>
    <property type="project" value="TreeGrafter"/>
</dbReference>
<feature type="compositionally biased region" description="Basic and acidic residues" evidence="13">
    <location>
        <begin position="454"/>
        <end position="465"/>
    </location>
</feature>
<protein>
    <recommendedName>
        <fullName evidence="10">Heat stress transcription factor</fullName>
    </recommendedName>
</protein>
<keyword evidence="7" id="KW-0804">Transcription</keyword>
<keyword evidence="3" id="KW-0597">Phosphoprotein</keyword>
<evidence type="ECO:0000256" key="13">
    <source>
        <dbReference type="SAM" id="MobiDB-lite"/>
    </source>
</evidence>
<dbReference type="InterPro" id="IPR036388">
    <property type="entry name" value="WH-like_DNA-bd_sf"/>
</dbReference>
<comment type="similarity">
    <text evidence="2 11">Belongs to the HSF family.</text>
</comment>
<keyword evidence="6" id="KW-0238">DNA-binding</keyword>
<dbReference type="PANTHER" id="PTHR10015:SF377">
    <property type="entry name" value="HEAT STRESS TRANSCRIPTION FACTOR A-5"/>
    <property type="match status" value="1"/>
</dbReference>
<keyword evidence="5" id="KW-0346">Stress response</keyword>
<dbReference type="GO" id="GO:0005634">
    <property type="term" value="C:nucleus"/>
    <property type="evidence" value="ECO:0007669"/>
    <property type="project" value="UniProtKB-SubCell"/>
</dbReference>
<keyword evidence="16" id="KW-1185">Reference proteome</keyword>
<feature type="region of interest" description="Disordered" evidence="13">
    <location>
        <begin position="411"/>
        <end position="478"/>
    </location>
</feature>
<evidence type="ECO:0000256" key="5">
    <source>
        <dbReference type="ARBA" id="ARBA00023016"/>
    </source>
</evidence>
<dbReference type="SMART" id="SM00415">
    <property type="entry name" value="HSF"/>
    <property type="match status" value="1"/>
</dbReference>
<dbReference type="FunFam" id="1.10.10.10:FF:000057">
    <property type="entry name" value="Heat shock transcription factor 1"/>
    <property type="match status" value="1"/>
</dbReference>
<dbReference type="SUPFAM" id="SSF46785">
    <property type="entry name" value="Winged helix' DNA-binding domain"/>
    <property type="match status" value="1"/>
</dbReference>
<reference evidence="15" key="2">
    <citation type="submission" date="2023-05" db="EMBL/GenBank/DDBJ databases">
        <authorList>
            <person name="Schelkunov M.I."/>
        </authorList>
    </citation>
    <scope>NUCLEOTIDE SEQUENCE</scope>
    <source>
        <strain evidence="15">Hsosn_3</strain>
        <tissue evidence="15">Leaf</tissue>
    </source>
</reference>
<dbReference type="InterPro" id="IPR000232">
    <property type="entry name" value="HSF_DNA-bd"/>
</dbReference>
<organism evidence="15 16">
    <name type="scientific">Heracleum sosnowskyi</name>
    <dbReference type="NCBI Taxonomy" id="360622"/>
    <lineage>
        <taxon>Eukaryota</taxon>
        <taxon>Viridiplantae</taxon>
        <taxon>Streptophyta</taxon>
        <taxon>Embryophyta</taxon>
        <taxon>Tracheophyta</taxon>
        <taxon>Spermatophyta</taxon>
        <taxon>Magnoliopsida</taxon>
        <taxon>eudicotyledons</taxon>
        <taxon>Gunneridae</taxon>
        <taxon>Pentapetalae</taxon>
        <taxon>asterids</taxon>
        <taxon>campanulids</taxon>
        <taxon>Apiales</taxon>
        <taxon>Apiaceae</taxon>
        <taxon>Apioideae</taxon>
        <taxon>apioid superclade</taxon>
        <taxon>Tordylieae</taxon>
        <taxon>Tordyliinae</taxon>
        <taxon>Heracleum</taxon>
    </lineage>
</organism>
<comment type="function">
    <text evidence="9">DNA-binding protein that specifically binds heat shock promoter elements (HSE) and activates transcription.</text>
</comment>
<keyword evidence="12" id="KW-0175">Coiled coil</keyword>
<dbReference type="PANTHER" id="PTHR10015">
    <property type="entry name" value="HEAT SHOCK TRANSCRIPTION FACTOR"/>
    <property type="match status" value="1"/>
</dbReference>
<comment type="caution">
    <text evidence="15">The sequence shown here is derived from an EMBL/GenBank/DDBJ whole genome shotgun (WGS) entry which is preliminary data.</text>
</comment>
<feature type="domain" description="HSF-type DNA-binding" evidence="14">
    <location>
        <begin position="54"/>
        <end position="78"/>
    </location>
</feature>
<evidence type="ECO:0000256" key="3">
    <source>
        <dbReference type="ARBA" id="ARBA00022553"/>
    </source>
</evidence>
<sequence>MDGAAATGGAGPAPFLLKTYDMIEDRSTDEIVSWSSTRNSFVVWNPPEFARLLLPTYFKHNNFSSFIRQLNTYGFRKIDPERWEFANEDFVQDQKHLLKNIHRRKPIHSHSNPPSSTVDPERAAFEEEIDKISREKATLETNLLRIKQQQPTAKHQLDEWTQRIGGMEQRQEHLLAFLEKVVQNPDFVEHLARKLESIDISAYNKKRRLPHVEDSQVLREDSFINNHSFSRPEFGNIFHQDFTNKLTLELSPAVSDINLVSHSTRSSSEDGESPRRVSEGAIKDALMRSDGTVYAPETLELSDTGTSFTFNMDSSLSQKGGSCNSPKLQSLQQCLSSSEEGEGHISCQLNLTLASSSLHANKSQYSARFSQDGGKSLESKSIVSGNEVEFRLPEKSKNYSSDEANLSSLHDTATKNQEPVNPPPRVNDVFWEQFLTERPGTSETEQASPLARPNLHDEQEGRKSENQISRSTVDHLSL</sequence>
<evidence type="ECO:0000259" key="14">
    <source>
        <dbReference type="PROSITE" id="PS00434"/>
    </source>
</evidence>
<evidence type="ECO:0000256" key="2">
    <source>
        <dbReference type="ARBA" id="ARBA00006403"/>
    </source>
</evidence>
<proteinExistence type="inferred from homology"/>
<evidence type="ECO:0000313" key="16">
    <source>
        <dbReference type="Proteomes" id="UP001237642"/>
    </source>
</evidence>
<dbReference type="PRINTS" id="PR00056">
    <property type="entry name" value="HSFDOMAIN"/>
</dbReference>
<name>A0AAD8IB20_9APIA</name>
<feature type="coiled-coil region" evidence="12">
    <location>
        <begin position="122"/>
        <end position="149"/>
    </location>
</feature>
<evidence type="ECO:0000256" key="9">
    <source>
        <dbReference type="ARBA" id="ARBA00055747"/>
    </source>
</evidence>
<evidence type="ECO:0000256" key="4">
    <source>
        <dbReference type="ARBA" id="ARBA00023015"/>
    </source>
</evidence>
<evidence type="ECO:0000256" key="11">
    <source>
        <dbReference type="RuleBase" id="RU004020"/>
    </source>
</evidence>
<evidence type="ECO:0000256" key="8">
    <source>
        <dbReference type="ARBA" id="ARBA00023242"/>
    </source>
</evidence>
<reference evidence="15" key="1">
    <citation type="submission" date="2023-02" db="EMBL/GenBank/DDBJ databases">
        <title>Genome of toxic invasive species Heracleum sosnowskyi carries increased number of genes despite the absence of recent whole-genome duplications.</title>
        <authorList>
            <person name="Schelkunov M."/>
            <person name="Shtratnikova V."/>
            <person name="Makarenko M."/>
            <person name="Klepikova A."/>
            <person name="Omelchenko D."/>
            <person name="Novikova G."/>
            <person name="Obukhova E."/>
            <person name="Bogdanov V."/>
            <person name="Penin A."/>
            <person name="Logacheva M."/>
        </authorList>
    </citation>
    <scope>NUCLEOTIDE SEQUENCE</scope>
    <source>
        <strain evidence="15">Hsosn_3</strain>
        <tissue evidence="15">Leaf</tissue>
    </source>
</reference>
<evidence type="ECO:0000256" key="6">
    <source>
        <dbReference type="ARBA" id="ARBA00023125"/>
    </source>
</evidence>
<dbReference type="Pfam" id="PF00447">
    <property type="entry name" value="HSF_DNA-bind"/>
    <property type="match status" value="1"/>
</dbReference>
<dbReference type="PROSITE" id="PS00434">
    <property type="entry name" value="HSF_DOMAIN"/>
    <property type="match status" value="1"/>
</dbReference>
<accession>A0AAD8IB20</accession>
<dbReference type="EMBL" id="JAUIZM010000006">
    <property type="protein sequence ID" value="KAK1381133.1"/>
    <property type="molecule type" value="Genomic_DNA"/>
</dbReference>
<dbReference type="InterPro" id="IPR036390">
    <property type="entry name" value="WH_DNA-bd_sf"/>
</dbReference>
<evidence type="ECO:0000256" key="1">
    <source>
        <dbReference type="ARBA" id="ARBA00004123"/>
    </source>
</evidence>
<dbReference type="GO" id="GO:0000978">
    <property type="term" value="F:RNA polymerase II cis-regulatory region sequence-specific DNA binding"/>
    <property type="evidence" value="ECO:0007669"/>
    <property type="project" value="TreeGrafter"/>
</dbReference>
<gene>
    <name evidence="15" type="ORF">POM88_027877</name>
</gene>
<dbReference type="Proteomes" id="UP001237642">
    <property type="component" value="Unassembled WGS sequence"/>
</dbReference>
<evidence type="ECO:0000256" key="10">
    <source>
        <dbReference type="ARBA" id="ARBA00081483"/>
    </source>
</evidence>
<dbReference type="AlphaFoldDB" id="A0AAD8IB20"/>
<keyword evidence="4" id="KW-0805">Transcription regulation</keyword>